<accession>A0AAW6HRU4</accession>
<dbReference type="SUPFAM" id="SSF110455">
    <property type="entry name" value="Toprim domain"/>
    <property type="match status" value="1"/>
</dbReference>
<dbReference type="CDD" id="cd01027">
    <property type="entry name" value="TOPRIM_RNase_M5_like"/>
    <property type="match status" value="1"/>
</dbReference>
<keyword evidence="10 11" id="KW-0694">RNA-binding</keyword>
<dbReference type="GO" id="GO:0005737">
    <property type="term" value="C:cytoplasm"/>
    <property type="evidence" value="ECO:0007669"/>
    <property type="project" value="UniProtKB-SubCell"/>
</dbReference>
<name>A0AAW6HRU4_9MOLU</name>
<dbReference type="GO" id="GO:0046872">
    <property type="term" value="F:metal ion binding"/>
    <property type="evidence" value="ECO:0007669"/>
    <property type="project" value="UniProtKB-KW"/>
</dbReference>
<dbReference type="InterPro" id="IPR004466">
    <property type="entry name" value="RNase_M5"/>
</dbReference>
<evidence type="ECO:0000256" key="9">
    <source>
        <dbReference type="ARBA" id="ARBA00022842"/>
    </source>
</evidence>
<dbReference type="EC" id="3.1.26.8" evidence="11 12"/>
<dbReference type="Pfam" id="PF01751">
    <property type="entry name" value="Toprim"/>
    <property type="match status" value="1"/>
</dbReference>
<comment type="caution">
    <text evidence="15">The sequence shown here is derived from an EMBL/GenBank/DDBJ whole genome shotgun (WGS) entry which is preliminary data.</text>
</comment>
<evidence type="ECO:0000256" key="6">
    <source>
        <dbReference type="ARBA" id="ARBA00022730"/>
    </source>
</evidence>
<keyword evidence="9" id="KW-0460">Magnesium</keyword>
<dbReference type="InterPro" id="IPR025156">
    <property type="entry name" value="RNase_M5_C"/>
</dbReference>
<dbReference type="AlphaFoldDB" id="A0AAW6HRU4"/>
<evidence type="ECO:0000256" key="11">
    <source>
        <dbReference type="HAMAP-Rule" id="MF_01469"/>
    </source>
</evidence>
<dbReference type="InterPro" id="IPR034141">
    <property type="entry name" value="TOPRIM_RNase_M5-like"/>
</dbReference>
<dbReference type="GO" id="GO:0019843">
    <property type="term" value="F:rRNA binding"/>
    <property type="evidence" value="ECO:0007669"/>
    <property type="project" value="UniProtKB-KW"/>
</dbReference>
<evidence type="ECO:0000313" key="16">
    <source>
        <dbReference type="Proteomes" id="UP001216384"/>
    </source>
</evidence>
<evidence type="ECO:0000259" key="13">
    <source>
        <dbReference type="PROSITE" id="PS50880"/>
    </source>
</evidence>
<evidence type="ECO:0000256" key="1">
    <source>
        <dbReference type="ARBA" id="ARBA00022490"/>
    </source>
</evidence>
<evidence type="ECO:0000256" key="4">
    <source>
        <dbReference type="ARBA" id="ARBA00022722"/>
    </source>
</evidence>
<dbReference type="InterPro" id="IPR006171">
    <property type="entry name" value="TOPRIM_dom"/>
</dbReference>
<dbReference type="HAMAP" id="MF_01469">
    <property type="entry name" value="RNase_M5"/>
    <property type="match status" value="1"/>
</dbReference>
<evidence type="ECO:0000256" key="12">
    <source>
        <dbReference type="NCBIfam" id="TIGR00334"/>
    </source>
</evidence>
<proteinExistence type="inferred from homology"/>
<keyword evidence="17" id="KW-1185">Reference proteome</keyword>
<dbReference type="PANTHER" id="PTHR39156">
    <property type="entry name" value="RIBONUCLEASE M5"/>
    <property type="match status" value="1"/>
</dbReference>
<comment type="function">
    <text evidence="11">Required for correct processing of both the 5' and 3' ends of 5S rRNA precursor. Cleaves both sides of a double-stranded region yielding mature 5S rRNA in one step.</text>
</comment>
<sequence length="186" mass="21388">MSEITRFKENSRKPRINEIIIVEGKTDTVKLKGIFDCETIETNGSEISNEKINLIKELSLTKGVILFLDPDYQGKKIRSRLIKELKKYKEAFIDINELKDSKKKGIAEASNESILKAFNNLISSDLDNTKTISWIEYLSLNLDTKIKRIKLCKKLGIPYGNNKSLFRYLSLLKKDLSEIKELISDI</sequence>
<dbReference type="PROSITE" id="PS50880">
    <property type="entry name" value="TOPRIM"/>
    <property type="match status" value="1"/>
</dbReference>
<keyword evidence="6 11" id="KW-0699">rRNA-binding</keyword>
<organism evidence="15 16">
    <name type="scientific">Mycoplasma bradburyae</name>
    <dbReference type="NCBI Taxonomy" id="2963128"/>
    <lineage>
        <taxon>Bacteria</taxon>
        <taxon>Bacillati</taxon>
        <taxon>Mycoplasmatota</taxon>
        <taxon>Mollicutes</taxon>
        <taxon>Mycoplasmataceae</taxon>
        <taxon>Mycoplasma</taxon>
    </lineage>
</organism>
<comment type="subcellular location">
    <subcellularLocation>
        <location evidence="11">Cytoplasm</location>
    </subcellularLocation>
</comment>
<dbReference type="Pfam" id="PF13331">
    <property type="entry name" value="DUF4093"/>
    <property type="match status" value="1"/>
</dbReference>
<keyword evidence="3 11" id="KW-0698">rRNA processing</keyword>
<gene>
    <name evidence="11 15" type="primary">rnmV</name>
    <name evidence="14" type="ORF">LNO68_00225</name>
    <name evidence="15" type="ORF">LNO71_00225</name>
</gene>
<reference evidence="15 17" key="1">
    <citation type="submission" date="2021-11" db="EMBL/GenBank/DDBJ databases">
        <title>Description of Mycoplasma bradburyaesp. nov.from sea birds: a tribute to a great mycoplasmologist.</title>
        <authorList>
            <person name="Ramirez A.S."/>
            <person name="Poveda C."/>
            <person name="Suarez-Perez A."/>
            <person name="Rosales R.S."/>
            <person name="Dijkman R."/>
            <person name="Feberwee A."/>
            <person name="Spergser J."/>
            <person name="Szostak M.P."/>
            <person name="Ressel L."/>
            <person name="Calabuig P."/>
            <person name="Catania S."/>
            <person name="Gobbo F."/>
            <person name="Timofte D."/>
            <person name="Poveda J.B."/>
        </authorList>
    </citation>
    <scope>NUCLEOTIDE SEQUENCE</scope>
    <source>
        <strain evidence="14 17">T158</strain>
        <strain evidence="15">T264</strain>
    </source>
</reference>
<dbReference type="PANTHER" id="PTHR39156:SF1">
    <property type="entry name" value="RIBONUCLEASE M5"/>
    <property type="match status" value="1"/>
</dbReference>
<keyword evidence="1 11" id="KW-0963">Cytoplasm</keyword>
<comment type="similarity">
    <text evidence="11">Belongs to the ribonuclease M5 family.</text>
</comment>
<feature type="domain" description="Toprim" evidence="13">
    <location>
        <begin position="17"/>
        <end position="100"/>
    </location>
</feature>
<dbReference type="EMBL" id="JAJHZP010000001">
    <property type="protein sequence ID" value="MDC4183070.1"/>
    <property type="molecule type" value="Genomic_DNA"/>
</dbReference>
<dbReference type="Gene3D" id="3.40.1360.10">
    <property type="match status" value="1"/>
</dbReference>
<evidence type="ECO:0000256" key="3">
    <source>
        <dbReference type="ARBA" id="ARBA00022552"/>
    </source>
</evidence>
<comment type="catalytic activity">
    <reaction evidence="11">
        <text>Endonucleolytic cleavage of RNA, removing 21 and 42 nucleotides, respectively, from the 5'- and 3'-termini of a 5S-rRNA precursor.</text>
        <dbReference type="EC" id="3.1.26.8"/>
    </reaction>
</comment>
<keyword evidence="5" id="KW-0479">Metal-binding</keyword>
<evidence type="ECO:0000256" key="2">
    <source>
        <dbReference type="ARBA" id="ARBA00022517"/>
    </source>
</evidence>
<dbReference type="GO" id="GO:0043822">
    <property type="term" value="F:ribonuclease M5 activity"/>
    <property type="evidence" value="ECO:0007669"/>
    <property type="project" value="UniProtKB-UniRule"/>
</dbReference>
<keyword evidence="2 11" id="KW-0690">Ribosome biogenesis</keyword>
<keyword evidence="7 11" id="KW-0255">Endonuclease</keyword>
<dbReference type="Proteomes" id="UP001216384">
    <property type="component" value="Unassembled WGS sequence"/>
</dbReference>
<evidence type="ECO:0000313" key="15">
    <source>
        <dbReference type="EMBL" id="MDC4183070.1"/>
    </source>
</evidence>
<dbReference type="GO" id="GO:0006364">
    <property type="term" value="P:rRNA processing"/>
    <property type="evidence" value="ECO:0007669"/>
    <property type="project" value="UniProtKB-UniRule"/>
</dbReference>
<dbReference type="EMBL" id="JAJHZM010000001">
    <property type="protein sequence ID" value="MDC4181617.1"/>
    <property type="molecule type" value="Genomic_DNA"/>
</dbReference>
<dbReference type="RefSeq" id="WP_255034486.1">
    <property type="nucleotide sequence ID" value="NZ_CP101414.1"/>
</dbReference>
<evidence type="ECO:0000256" key="7">
    <source>
        <dbReference type="ARBA" id="ARBA00022759"/>
    </source>
</evidence>
<keyword evidence="8 11" id="KW-0378">Hydrolase</keyword>
<protein>
    <recommendedName>
        <fullName evidence="11 12">Ribonuclease M5</fullName>
        <ecNumber evidence="11 12">3.1.26.8</ecNumber>
    </recommendedName>
    <alternativeName>
        <fullName evidence="11">RNase M5</fullName>
    </alternativeName>
    <alternativeName>
        <fullName evidence="11">Ribosomal RNA terminal maturase M5</fullName>
    </alternativeName>
</protein>
<dbReference type="Proteomes" id="UP001220940">
    <property type="component" value="Unassembled WGS sequence"/>
</dbReference>
<evidence type="ECO:0000313" key="14">
    <source>
        <dbReference type="EMBL" id="MDC4181617.1"/>
    </source>
</evidence>
<dbReference type="NCBIfam" id="TIGR00334">
    <property type="entry name" value="5S_RNA_mat_M5"/>
    <property type="match status" value="1"/>
</dbReference>
<keyword evidence="4 11" id="KW-0540">Nuclease</keyword>
<evidence type="ECO:0000256" key="5">
    <source>
        <dbReference type="ARBA" id="ARBA00022723"/>
    </source>
</evidence>
<evidence type="ECO:0000313" key="17">
    <source>
        <dbReference type="Proteomes" id="UP001220940"/>
    </source>
</evidence>
<dbReference type="SMART" id="SM00493">
    <property type="entry name" value="TOPRIM"/>
    <property type="match status" value="1"/>
</dbReference>
<evidence type="ECO:0000256" key="8">
    <source>
        <dbReference type="ARBA" id="ARBA00022801"/>
    </source>
</evidence>
<evidence type="ECO:0000256" key="10">
    <source>
        <dbReference type="ARBA" id="ARBA00022884"/>
    </source>
</evidence>